<reference evidence="3 4" key="1">
    <citation type="journal article" date="2015" name="Proc. Natl. Acad. Sci. U.S.A.">
        <title>The resurrection genome of Boea hygrometrica: A blueprint for survival of dehydration.</title>
        <authorList>
            <person name="Xiao L."/>
            <person name="Yang G."/>
            <person name="Zhang L."/>
            <person name="Yang X."/>
            <person name="Zhao S."/>
            <person name="Ji Z."/>
            <person name="Zhou Q."/>
            <person name="Hu M."/>
            <person name="Wang Y."/>
            <person name="Chen M."/>
            <person name="Xu Y."/>
            <person name="Jin H."/>
            <person name="Xiao X."/>
            <person name="Hu G."/>
            <person name="Bao F."/>
            <person name="Hu Y."/>
            <person name="Wan P."/>
            <person name="Li L."/>
            <person name="Deng X."/>
            <person name="Kuang T."/>
            <person name="Xiang C."/>
            <person name="Zhu J.K."/>
            <person name="Oliver M.J."/>
            <person name="He Y."/>
        </authorList>
    </citation>
    <scope>NUCLEOTIDE SEQUENCE [LARGE SCALE GENOMIC DNA]</scope>
    <source>
        <strain evidence="4">cv. XS01</strain>
    </source>
</reference>
<accession>A0A2Z7BBV0</accession>
<evidence type="ECO:0000256" key="1">
    <source>
        <dbReference type="ARBA" id="ARBA00022737"/>
    </source>
</evidence>
<organism evidence="3 4">
    <name type="scientific">Dorcoceras hygrometricum</name>
    <dbReference type="NCBI Taxonomy" id="472368"/>
    <lineage>
        <taxon>Eukaryota</taxon>
        <taxon>Viridiplantae</taxon>
        <taxon>Streptophyta</taxon>
        <taxon>Embryophyta</taxon>
        <taxon>Tracheophyta</taxon>
        <taxon>Spermatophyta</taxon>
        <taxon>Magnoliopsida</taxon>
        <taxon>eudicotyledons</taxon>
        <taxon>Gunneridae</taxon>
        <taxon>Pentapetalae</taxon>
        <taxon>asterids</taxon>
        <taxon>lamiids</taxon>
        <taxon>Lamiales</taxon>
        <taxon>Gesneriaceae</taxon>
        <taxon>Didymocarpoideae</taxon>
        <taxon>Trichosporeae</taxon>
        <taxon>Loxocarpinae</taxon>
        <taxon>Dorcoceras</taxon>
    </lineage>
</organism>
<dbReference type="FunFam" id="1.25.40.10:FF:000090">
    <property type="entry name" value="Pentatricopeptide repeat-containing protein, chloroplastic"/>
    <property type="match status" value="1"/>
</dbReference>
<keyword evidence="1" id="KW-0677">Repeat</keyword>
<feature type="repeat" description="PPR" evidence="2">
    <location>
        <begin position="268"/>
        <end position="302"/>
    </location>
</feature>
<evidence type="ECO:0000313" key="3">
    <source>
        <dbReference type="EMBL" id="KZV31730.1"/>
    </source>
</evidence>
<feature type="repeat" description="PPR" evidence="2">
    <location>
        <begin position="473"/>
        <end position="503"/>
    </location>
</feature>
<gene>
    <name evidence="3" type="ORF">F511_00534</name>
</gene>
<dbReference type="PANTHER" id="PTHR47928">
    <property type="entry name" value="REPEAT-CONTAINING PROTEIN, PUTATIVE-RELATED"/>
    <property type="match status" value="1"/>
</dbReference>
<dbReference type="Pfam" id="PF01535">
    <property type="entry name" value="PPR"/>
    <property type="match status" value="8"/>
</dbReference>
<proteinExistence type="predicted"/>
<feature type="repeat" description="PPR" evidence="2">
    <location>
        <begin position="371"/>
        <end position="405"/>
    </location>
</feature>
<evidence type="ECO:0000256" key="2">
    <source>
        <dbReference type="PROSITE-ProRule" id="PRU00708"/>
    </source>
</evidence>
<dbReference type="Pfam" id="PF13041">
    <property type="entry name" value="PPR_2"/>
    <property type="match status" value="2"/>
</dbReference>
<dbReference type="SUPFAM" id="SSF48452">
    <property type="entry name" value="TPR-like"/>
    <property type="match status" value="1"/>
</dbReference>
<dbReference type="Gene3D" id="1.25.40.10">
    <property type="entry name" value="Tetratricopeptide repeat domain"/>
    <property type="match status" value="7"/>
</dbReference>
<dbReference type="InterPro" id="IPR002885">
    <property type="entry name" value="PPR_rpt"/>
</dbReference>
<evidence type="ECO:0000313" key="4">
    <source>
        <dbReference type="Proteomes" id="UP000250235"/>
    </source>
</evidence>
<dbReference type="Proteomes" id="UP000250235">
    <property type="component" value="Unassembled WGS sequence"/>
</dbReference>
<dbReference type="Pfam" id="PF20431">
    <property type="entry name" value="E_motif"/>
    <property type="match status" value="1"/>
</dbReference>
<dbReference type="GO" id="GO:0003729">
    <property type="term" value="F:mRNA binding"/>
    <property type="evidence" value="ECO:0007669"/>
    <property type="project" value="UniProtKB-ARBA"/>
</dbReference>
<feature type="repeat" description="PPR" evidence="2">
    <location>
        <begin position="775"/>
        <end position="809"/>
    </location>
</feature>
<dbReference type="InterPro" id="IPR011990">
    <property type="entry name" value="TPR-like_helical_dom_sf"/>
</dbReference>
<dbReference type="InterPro" id="IPR046848">
    <property type="entry name" value="E_motif"/>
</dbReference>
<dbReference type="AlphaFoldDB" id="A0A2Z7BBV0"/>
<keyword evidence="4" id="KW-1185">Reference proteome</keyword>
<protein>
    <submittedName>
        <fullName evidence="3">Pentatricopeptide repeat-containing protein mitochondrial</fullName>
    </submittedName>
</protein>
<dbReference type="PANTHER" id="PTHR47928:SF146">
    <property type="entry name" value="DYW DOMAIN-CONTAINING PROTEIN"/>
    <property type="match status" value="1"/>
</dbReference>
<name>A0A2Z7BBV0_9LAMI</name>
<dbReference type="InterPro" id="IPR050421">
    <property type="entry name" value="PPR"/>
</dbReference>
<dbReference type="OrthoDB" id="732433at2759"/>
<dbReference type="PROSITE" id="PS51375">
    <property type="entry name" value="PPR"/>
    <property type="match status" value="6"/>
</dbReference>
<dbReference type="EMBL" id="KV007458">
    <property type="protein sequence ID" value="KZV31730.1"/>
    <property type="molecule type" value="Genomic_DNA"/>
</dbReference>
<dbReference type="FunFam" id="1.25.40.10:FF:000073">
    <property type="entry name" value="Pentatricopeptide repeat-containing protein chloroplastic"/>
    <property type="match status" value="1"/>
</dbReference>
<feature type="repeat" description="PPR" evidence="2">
    <location>
        <begin position="575"/>
        <end position="609"/>
    </location>
</feature>
<sequence>MFGCKFQTKFTRLLRTESLATILQKNPSFTQLQKFSSLSFQFVRFPQYSSFALPQEISEHAVSPIETSHAACWRGTAPYDASQLLDKMSHSRPKKSDYPLLRDVFKIVQIVTRDPSVVSAALVHALALKQGALADLPFATSVLTAYSRAKDFRSSLGLFGEIPGKDVVLWNAMITACAENKLFDTAVDCFKKMVGEEGYGYDLTTLVVVMTALSNSRSLIKGQIVHGLSVKNGMLKDLVFSNALIDMYAKCGDFESSECIFEGTECKDIVSWNTVISGCLRNDRPDEALRYFRHMTTSKNDVDSVSISCSMAACTCLRECSAGLAIHGYGIKSGYAESNHISVANSLISFYFQFRDICAALHVFKGIVFKNLVSWNSMIKGLLLNGEVAEALHCLHSMQFVGSTQPDIATLVTIIPFCAELMLLREGKAAHGFTIRREMVTEFSVINSLINMYSKNNNIIHAEYLFVNMPQKDLMTWNTMIFGYALNGEHYEAQALFKKMLVCFSKCTLPTLLAATASCDFPESLQFGRSIHVWHVKLGFSDHTFAVNALMHMYIICGDLVATFALLGGMLVKCDITSWNTVIAGCNQNGYSQEVLESFNLMRKTSLALHNSTTLLNVITACGNLGSSFNGKLLHGLALKTPSGYDVRVQNSLITMYGRVGDTESARLAFNLSHDHNLCSWNCVISALSQNEDAKRALELFRSLDFEPNEITISTVLSACTQLGEMQYGKQIHGHVFRFGFHKNPFISSALLDMYSSCGRLDFAEKVFLRSPKRSIPTWNSLISAYGFHNFGEKAIETFQEMIRIGIHPSNSTFTSLLSACSHSGLVDEGCVYYDHMFSKYQVQPETEHYVCMVHMLGRAGKLREAYDFINNLPLASPQPGVWGALLSSCSYHGDVDMGREVAHILFALEPENVSYYVALCNMYVAAGRWEEAVELRTLIHDKQLKKPAGYSVIDVGLR</sequence>
<dbReference type="NCBIfam" id="TIGR00756">
    <property type="entry name" value="PPR"/>
    <property type="match status" value="4"/>
</dbReference>
<feature type="repeat" description="PPR" evidence="2">
    <location>
        <begin position="166"/>
        <end position="196"/>
    </location>
</feature>